<dbReference type="RefSeq" id="WP_061662205.1">
    <property type="nucleotide sequence ID" value="NZ_LOMO01000001.1"/>
</dbReference>
<dbReference type="AlphaFoldDB" id="A0A9X0MJJ9"/>
<evidence type="ECO:0008006" key="3">
    <source>
        <dbReference type="Google" id="ProtNLM"/>
    </source>
</evidence>
<dbReference type="Proteomes" id="UP000075476">
    <property type="component" value="Unassembled WGS sequence"/>
</dbReference>
<protein>
    <recommendedName>
        <fullName evidence="3">Phage protein</fullName>
    </recommendedName>
</protein>
<organism evidence="1 2">
    <name type="scientific">Bacillus cereus</name>
    <dbReference type="NCBI Taxonomy" id="1396"/>
    <lineage>
        <taxon>Bacteria</taxon>
        <taxon>Bacillati</taxon>
        <taxon>Bacillota</taxon>
        <taxon>Bacilli</taxon>
        <taxon>Bacillales</taxon>
        <taxon>Bacillaceae</taxon>
        <taxon>Bacillus</taxon>
        <taxon>Bacillus cereus group</taxon>
    </lineage>
</organism>
<proteinExistence type="predicted"/>
<accession>A0A9X0MJJ9</accession>
<evidence type="ECO:0000313" key="1">
    <source>
        <dbReference type="EMBL" id="KXY50875.1"/>
    </source>
</evidence>
<reference evidence="1 2" key="1">
    <citation type="submission" date="2015-12" db="EMBL/GenBank/DDBJ databases">
        <title>Bacillus cereus Group isolate.</title>
        <authorList>
            <person name="Kovac J."/>
        </authorList>
    </citation>
    <scope>NUCLEOTIDE SEQUENCE [LARGE SCALE GENOMIC DNA]</scope>
    <source>
        <strain evidence="1 2">FSL K6-0073</strain>
    </source>
</reference>
<evidence type="ECO:0000313" key="2">
    <source>
        <dbReference type="Proteomes" id="UP000075476"/>
    </source>
</evidence>
<comment type="caution">
    <text evidence="1">The sequence shown here is derived from an EMBL/GenBank/DDBJ whole genome shotgun (WGS) entry which is preliminary data.</text>
</comment>
<dbReference type="EMBL" id="LOMO01000001">
    <property type="protein sequence ID" value="KXY50875.1"/>
    <property type="molecule type" value="Genomic_DNA"/>
</dbReference>
<sequence>MEKVKAIPLEAYIFSLTDKEERQALLKEYRNTMHKYHVINLKKFVASLSRQPRRIATRSFKKSGVDVNTTTNYIISKEELASFGIDYFDVRDMINK</sequence>
<name>A0A9X0MJJ9_BACCE</name>
<gene>
    <name evidence="1" type="ORF">AT268_30465</name>
</gene>